<sequence length="489" mass="54068">MSLACSPVGNAVVIALAQFQGNNEGNSTVVYCLEVVGNLENEKEFHVIRQPFPLYNQVGNVVVWSNNQLRNEVVARGTVISFQRIQSASLLCEAYRGNVGKVLDMNMVLSKLQFGHQGYNGVAYRGIREARPDVVVTDRGIITQQYNWPNPCIILIGVQDAKTLDGRVIFKTIQGEVYSLKNNCRNYMQSTIDEVTLPVQVPRSLNDVGSFVLVSLQMANMSGQYLQAVCEGILISSANLSTQTPGLQTYEMSSNPRGLCFIINNLIFQHEADNRHGAEFDKAALKALFKELFFAVRVIKNLTANEMRQVAIDVAGEDHSAFDAFVFIIMSHGGDHDQIYGVDGRPVKIEELMSEFIATKCPTLQNKPKLFIFQSCRGSSTESMVPTNCHIDPVPGFSADSTLARGTCPQEADFLLAFAAAPGYYSYRNPKSGSLFIQVLVNVIRTHHHDSHLSELLQEVTRQVAERGTTTPAVQVPAHSNTLRAKLYL</sequence>
<reference evidence="8" key="1">
    <citation type="submission" date="2023-01" db="EMBL/GenBank/DDBJ databases">
        <title>Genome assembly of the deep-sea coral Lophelia pertusa.</title>
        <authorList>
            <person name="Herrera S."/>
            <person name="Cordes E."/>
        </authorList>
    </citation>
    <scope>NUCLEOTIDE SEQUENCE</scope>
    <source>
        <strain evidence="8">USNM1676648</strain>
        <tissue evidence="8">Polyp</tissue>
    </source>
</reference>
<dbReference type="InterPro" id="IPR001309">
    <property type="entry name" value="Pept_C14_p20"/>
</dbReference>
<dbReference type="InterPro" id="IPR002138">
    <property type="entry name" value="Pept_C14_p10"/>
</dbReference>
<organism evidence="8 9">
    <name type="scientific">Desmophyllum pertusum</name>
    <dbReference type="NCBI Taxonomy" id="174260"/>
    <lineage>
        <taxon>Eukaryota</taxon>
        <taxon>Metazoa</taxon>
        <taxon>Cnidaria</taxon>
        <taxon>Anthozoa</taxon>
        <taxon>Hexacorallia</taxon>
        <taxon>Scleractinia</taxon>
        <taxon>Caryophylliina</taxon>
        <taxon>Caryophylliidae</taxon>
        <taxon>Desmophyllum</taxon>
    </lineage>
</organism>
<dbReference type="SUPFAM" id="SSF52129">
    <property type="entry name" value="Caspase-like"/>
    <property type="match status" value="1"/>
</dbReference>
<dbReference type="OrthoDB" id="6114029at2759"/>
<evidence type="ECO:0000256" key="3">
    <source>
        <dbReference type="ARBA" id="ARBA00022703"/>
    </source>
</evidence>
<evidence type="ECO:0000313" key="8">
    <source>
        <dbReference type="EMBL" id="KAJ7393290.1"/>
    </source>
</evidence>
<evidence type="ECO:0000259" key="6">
    <source>
        <dbReference type="PROSITE" id="PS50207"/>
    </source>
</evidence>
<dbReference type="PANTHER" id="PTHR47901">
    <property type="entry name" value="CASPASE RECRUITMENT DOMAIN-CONTAINING PROTEIN 18"/>
    <property type="match status" value="1"/>
</dbReference>
<dbReference type="AlphaFoldDB" id="A0A9X0A597"/>
<dbReference type="PRINTS" id="PR00376">
    <property type="entry name" value="IL1BCENZYME"/>
</dbReference>
<dbReference type="InterPro" id="IPR015917">
    <property type="entry name" value="Pept_C14A"/>
</dbReference>
<dbReference type="PANTHER" id="PTHR47901:SF8">
    <property type="entry name" value="CASPASE-3"/>
    <property type="match status" value="1"/>
</dbReference>
<evidence type="ECO:0000256" key="1">
    <source>
        <dbReference type="ARBA" id="ARBA00010134"/>
    </source>
</evidence>
<evidence type="ECO:0000256" key="2">
    <source>
        <dbReference type="ARBA" id="ARBA00022670"/>
    </source>
</evidence>
<dbReference type="GO" id="GO:0006508">
    <property type="term" value="P:proteolysis"/>
    <property type="evidence" value="ECO:0007669"/>
    <property type="project" value="UniProtKB-KW"/>
</dbReference>
<evidence type="ECO:0000259" key="7">
    <source>
        <dbReference type="PROSITE" id="PS50208"/>
    </source>
</evidence>
<dbReference type="PROSITE" id="PS50207">
    <property type="entry name" value="CASPASE_P10"/>
    <property type="match status" value="1"/>
</dbReference>
<evidence type="ECO:0000256" key="4">
    <source>
        <dbReference type="ARBA" id="ARBA00022801"/>
    </source>
</evidence>
<gene>
    <name evidence="8" type="ORF">OS493_006259</name>
</gene>
<keyword evidence="9" id="KW-1185">Reference proteome</keyword>
<accession>A0A9X0A597</accession>
<keyword evidence="3" id="KW-0053">Apoptosis</keyword>
<dbReference type="InterPro" id="IPR002398">
    <property type="entry name" value="Pept_C14"/>
</dbReference>
<dbReference type="Gene3D" id="3.40.50.1460">
    <property type="match status" value="1"/>
</dbReference>
<feature type="domain" description="Caspase family p10" evidence="6">
    <location>
        <begin position="404"/>
        <end position="489"/>
    </location>
</feature>
<name>A0A9X0A597_9CNID</name>
<dbReference type="InterPro" id="IPR011600">
    <property type="entry name" value="Pept_C14_caspase"/>
</dbReference>
<feature type="domain" description="Caspase family p20" evidence="7">
    <location>
        <begin position="256"/>
        <end position="380"/>
    </location>
</feature>
<comment type="similarity">
    <text evidence="1 5">Belongs to the peptidase C14A family.</text>
</comment>
<dbReference type="GO" id="GO:0006915">
    <property type="term" value="P:apoptotic process"/>
    <property type="evidence" value="ECO:0007669"/>
    <property type="project" value="UniProtKB-KW"/>
</dbReference>
<dbReference type="CDD" id="cd00032">
    <property type="entry name" value="CASc"/>
    <property type="match status" value="1"/>
</dbReference>
<evidence type="ECO:0000313" key="9">
    <source>
        <dbReference type="Proteomes" id="UP001163046"/>
    </source>
</evidence>
<keyword evidence="4" id="KW-0378">Hydrolase</keyword>
<dbReference type="Proteomes" id="UP001163046">
    <property type="component" value="Unassembled WGS sequence"/>
</dbReference>
<dbReference type="EMBL" id="MU825398">
    <property type="protein sequence ID" value="KAJ7393290.1"/>
    <property type="molecule type" value="Genomic_DNA"/>
</dbReference>
<dbReference type="Pfam" id="PF00656">
    <property type="entry name" value="Peptidase_C14"/>
    <property type="match status" value="1"/>
</dbReference>
<protein>
    <submittedName>
        <fullName evidence="8">Uncharacterized protein</fullName>
    </submittedName>
</protein>
<keyword evidence="2" id="KW-0645">Protease</keyword>
<dbReference type="GO" id="GO:0004197">
    <property type="term" value="F:cysteine-type endopeptidase activity"/>
    <property type="evidence" value="ECO:0007669"/>
    <property type="project" value="InterPro"/>
</dbReference>
<comment type="caution">
    <text evidence="8">The sequence shown here is derived from an EMBL/GenBank/DDBJ whole genome shotgun (WGS) entry which is preliminary data.</text>
</comment>
<dbReference type="InterPro" id="IPR029030">
    <property type="entry name" value="Caspase-like_dom_sf"/>
</dbReference>
<dbReference type="SMART" id="SM00115">
    <property type="entry name" value="CASc"/>
    <property type="match status" value="1"/>
</dbReference>
<evidence type="ECO:0000256" key="5">
    <source>
        <dbReference type="RuleBase" id="RU003971"/>
    </source>
</evidence>
<proteinExistence type="inferred from homology"/>
<dbReference type="PROSITE" id="PS50208">
    <property type="entry name" value="CASPASE_P20"/>
    <property type="match status" value="1"/>
</dbReference>